<dbReference type="Gene3D" id="3.40.50.1380">
    <property type="entry name" value="Methylglyoxal synthase-like domain"/>
    <property type="match status" value="1"/>
</dbReference>
<dbReference type="EC" id="6.3.4.16" evidence="19"/>
<reference evidence="22 23" key="1">
    <citation type="submission" date="2019-07" db="EMBL/GenBank/DDBJ databases">
        <title>Gilliamella genomes.</title>
        <authorList>
            <person name="Zheng H."/>
        </authorList>
    </citation>
    <scope>NUCLEOTIDE SEQUENCE [LARGE SCALE GENOMIC DNA]</scope>
    <source>
        <strain evidence="22 23">W8131</strain>
    </source>
</reference>
<dbReference type="PROSITE" id="PS51257">
    <property type="entry name" value="PROKAR_LIPOPROTEIN"/>
    <property type="match status" value="1"/>
</dbReference>
<feature type="binding site" evidence="19">
    <location>
        <position position="299"/>
    </location>
    <ligand>
        <name>Mn(2+)</name>
        <dbReference type="ChEBI" id="CHEBI:29035"/>
        <label>2</label>
    </ligand>
</feature>
<dbReference type="Pfam" id="PF02787">
    <property type="entry name" value="CPSase_L_D3"/>
    <property type="match status" value="1"/>
</dbReference>
<evidence type="ECO:0000256" key="18">
    <source>
        <dbReference type="ARBA" id="ARBA00062056"/>
    </source>
</evidence>
<feature type="binding site" evidence="19">
    <location>
        <position position="169"/>
    </location>
    <ligand>
        <name>ATP</name>
        <dbReference type="ChEBI" id="CHEBI:30616"/>
        <label>1</label>
    </ligand>
</feature>
<keyword evidence="13 19" id="KW-0665">Pyrimidine biosynthesis</keyword>
<feature type="binding site" evidence="19">
    <location>
        <position position="755"/>
    </location>
    <ligand>
        <name>ATP</name>
        <dbReference type="ChEBI" id="CHEBI:30616"/>
        <label>2</label>
    </ligand>
</feature>
<evidence type="ECO:0000256" key="9">
    <source>
        <dbReference type="ARBA" id="ARBA00022737"/>
    </source>
</evidence>
<comment type="function">
    <text evidence="17 19">Large subunit of the glutamine-dependent carbamoyl phosphate synthetase (CPSase). CPSase catalyzes the formation of carbamoyl phosphate from the ammonia moiety of glutamine, carbonate, and phosphate donated by ATP, constituting the first step of 2 biosynthetic pathways, one leading to arginine and/or urea and the other to pyrimidine nucleotides. The large subunit (synthetase) binds the substrates ammonia (free or transferred from glutamine from the small subunit), hydrogencarbonate and ATP and carries out an ATP-coupled ligase reaction, activating hydrogencarbonate by forming carboxy phosphate which reacts with ammonia to form carbamoyl phosphate.</text>
</comment>
<feature type="region of interest" description="Carbamoyl phosphate synthetic domain" evidence="19">
    <location>
        <begin position="555"/>
        <end position="937"/>
    </location>
</feature>
<dbReference type="SUPFAM" id="SSF48108">
    <property type="entry name" value="Carbamoyl phosphate synthetase, large subunit connection domain"/>
    <property type="match status" value="1"/>
</dbReference>
<evidence type="ECO:0000313" key="22">
    <source>
        <dbReference type="EMBL" id="TSJ88395.1"/>
    </source>
</evidence>
<evidence type="ECO:0000256" key="5">
    <source>
        <dbReference type="ARBA" id="ARBA00022571"/>
    </source>
</evidence>
<sequence length="1071" mass="118418">MAKRTDIKSILIIGAGPIVIGQACEFDYSGAQACKALREEGYRVILVNSNPATIMTDSEMADATYIEPIHWTCVRKIIEKERPDAILPTMGGQTALNCALELEKQGVLKEFNVEMIGATADAIDKAEDRKRFDQAMKKIGLDTARSGIAHSLTEAYAVLEQVGFPCIIRPSFTMGGTGGGIAYNQEEFEEICTRGLDLSPTNELLIDESLIGWKEYEMEVVRDKNDNCIIVCSIENFDPMGIHTGDSITVAPAQTLTDKEYQIMRNASIAVLREIGVETGGSNVQFSVDPKTGRLIVIEMNPRVSRSSALASKATGFPIAKIAAKLAVGYTLDELCNDITGGKTPASFEPSIDYVVTKIPRFNFEKFAGCNDRLTTQMKSVGEVMAIGRTFQESMQKALRGLEVGASGLDEKIDNYSDEKNLTKIRYELQEAGSERMWYLADAFRAGFTLDEIFLLTHIDRWFLVQIEELVQIENRLKQQTINDLDQEALWQLKRKGFSDLRIAKLLNTQEQAVRDLRVQYDIHPVYKRVDTCAAEFSTDTAYLYSTYEQECEANPQFNRKKIMILGGGPNRIGQGIEFDYCCVHAALALRQDGFETIMVNCNPETVSTDYDTSDRLYFEPVTLEDVLEIAHVEKPNGVIVQYGGQTPLKLARALEAAGIPIIGTSPDAIDRAEDRKRFQEVVDKLKLKQPVNATVTDIDEAIIKAEQIGYPLVVRPSYVLGGRAMEIVYNEQDLRRYFKTAVSESNNAPVLLDHFLDDAIEVDIDVIADGEQIVIGGIMEHIEQAGIHSGDSACSLPTYTLSPEILAELRKQAKQLAFELNVKGLMNGQFAVKDNQVYLIEINPRAARTVPFVSKATGLPLAKIAARVMTGKSLAQQNVTKEVLPPYYSVKEVVLPFNKFSGVDPILGPEMRSTGEVMGIGKTFAEAFAKAQLGSLSNMKKSGKALLSIREQDKPRLLEVAKRLIAHGFSIDATLGTAKALQQAGIACQIVKKENEGRPNIHDHIKNGEYSYILNTTSGRAAIEASKILRRSAIQYKVHYDTTMNAAYATTAALDYDPADSVIPLQALYQ</sequence>
<comment type="catalytic activity">
    <reaction evidence="16 19">
        <text>hydrogencarbonate + L-glutamine + 2 ATP + H2O = carbamoyl phosphate + L-glutamate + 2 ADP + phosphate + 2 H(+)</text>
        <dbReference type="Rhea" id="RHEA:18633"/>
        <dbReference type="ChEBI" id="CHEBI:15377"/>
        <dbReference type="ChEBI" id="CHEBI:15378"/>
        <dbReference type="ChEBI" id="CHEBI:17544"/>
        <dbReference type="ChEBI" id="CHEBI:29985"/>
        <dbReference type="ChEBI" id="CHEBI:30616"/>
        <dbReference type="ChEBI" id="CHEBI:43474"/>
        <dbReference type="ChEBI" id="CHEBI:58228"/>
        <dbReference type="ChEBI" id="CHEBI:58359"/>
        <dbReference type="ChEBI" id="CHEBI:456216"/>
        <dbReference type="EC" id="6.3.5.5"/>
    </reaction>
</comment>
<keyword evidence="11 19" id="KW-0067">ATP-binding</keyword>
<dbReference type="FunFam" id="3.40.50.20:FF:000003">
    <property type="entry name" value="Carbamoyl-phosphate synthase large chain"/>
    <property type="match status" value="1"/>
</dbReference>
<feature type="binding site" evidence="19">
    <location>
        <position position="299"/>
    </location>
    <ligand>
        <name>ATP</name>
        <dbReference type="ChEBI" id="CHEBI:30616"/>
        <label>1</label>
    </ligand>
</feature>
<proteinExistence type="inferred from homology"/>
<dbReference type="FunFam" id="3.30.470.20:FF:000007">
    <property type="entry name" value="Carbamoyl-phosphate synthase large chain"/>
    <property type="match status" value="1"/>
</dbReference>
<dbReference type="NCBIfam" id="NF009455">
    <property type="entry name" value="PRK12815.1"/>
    <property type="match status" value="1"/>
</dbReference>
<keyword evidence="5 19" id="KW-0055">Arginine biosynthesis</keyword>
<evidence type="ECO:0000313" key="23">
    <source>
        <dbReference type="Proteomes" id="UP000319138"/>
    </source>
</evidence>
<dbReference type="Pfam" id="PF02142">
    <property type="entry name" value="MGS"/>
    <property type="match status" value="1"/>
</dbReference>
<feature type="binding site" evidence="19">
    <location>
        <position position="176"/>
    </location>
    <ligand>
        <name>ATP</name>
        <dbReference type="ChEBI" id="CHEBI:30616"/>
        <label>1</label>
    </ligand>
</feature>
<feature type="region of interest" description="Allosteric domain" evidence="19">
    <location>
        <begin position="938"/>
        <end position="1071"/>
    </location>
</feature>
<dbReference type="NCBIfam" id="NF003671">
    <property type="entry name" value="PRK05294.1"/>
    <property type="match status" value="1"/>
</dbReference>
<evidence type="ECO:0000256" key="15">
    <source>
        <dbReference type="ARBA" id="ARBA00047359"/>
    </source>
</evidence>
<evidence type="ECO:0000259" key="20">
    <source>
        <dbReference type="PROSITE" id="PS50975"/>
    </source>
</evidence>
<keyword evidence="14" id="KW-0464">Manganese</keyword>
<feature type="binding site" evidence="19">
    <location>
        <position position="129"/>
    </location>
    <ligand>
        <name>ATP</name>
        <dbReference type="ChEBI" id="CHEBI:30616"/>
        <label>1</label>
    </ligand>
</feature>
<feature type="binding site" evidence="19">
    <location>
        <position position="757"/>
    </location>
    <ligand>
        <name>ATP</name>
        <dbReference type="ChEBI" id="CHEBI:30616"/>
        <label>2</label>
    </ligand>
</feature>
<feature type="binding site" evidence="19">
    <location>
        <position position="299"/>
    </location>
    <ligand>
        <name>Mn(2+)</name>
        <dbReference type="ChEBI" id="CHEBI:29035"/>
        <label>1</label>
    </ligand>
</feature>
<dbReference type="EC" id="6.3.5.5" evidence="19"/>
<comment type="pathway">
    <text evidence="2 19">Pyrimidine metabolism; UMP biosynthesis via de novo pathway; (S)-dihydroorotate from bicarbonate: step 1/3.</text>
</comment>
<dbReference type="RefSeq" id="WP_144190158.1">
    <property type="nucleotide sequence ID" value="NZ_VMHL01000005.1"/>
</dbReference>
<dbReference type="AlphaFoldDB" id="A0A556RHL9"/>
<keyword evidence="10 19" id="KW-0547">Nucleotide-binding</keyword>
<organism evidence="22 23">
    <name type="scientific">Gilliamella apicola</name>
    <dbReference type="NCBI Taxonomy" id="1196095"/>
    <lineage>
        <taxon>Bacteria</taxon>
        <taxon>Pseudomonadati</taxon>
        <taxon>Pseudomonadota</taxon>
        <taxon>Gammaproteobacteria</taxon>
        <taxon>Orbales</taxon>
        <taxon>Orbaceae</taxon>
        <taxon>Gilliamella</taxon>
    </lineage>
</organism>
<dbReference type="Proteomes" id="UP000319138">
    <property type="component" value="Unassembled WGS sequence"/>
</dbReference>
<dbReference type="HAMAP" id="MF_01210_A">
    <property type="entry name" value="CPSase_L_chain_A"/>
    <property type="match status" value="1"/>
</dbReference>
<evidence type="ECO:0000256" key="1">
    <source>
        <dbReference type="ARBA" id="ARBA00001936"/>
    </source>
</evidence>
<comment type="cofactor">
    <cofactor evidence="1">
        <name>Mn(2+)</name>
        <dbReference type="ChEBI" id="CHEBI:29035"/>
    </cofactor>
</comment>
<comment type="domain">
    <text evidence="19">The large subunit is composed of 2 ATP-grasp domains that are involved in binding the 2 ATP molecules needed for carbamoyl phosphate synthesis. The N-terminal ATP-grasp domain (referred to as the carboxyphosphate synthetic component) catalyzes the ATP-dependent phosphorylation of hydrogencarbonate to carboxyphosphate and the subsequent nucleophilic attack by ammonia to form a carbamate intermediate. The C-terminal ATP-grasp domain (referred to as the carbamoyl phosphate synthetic component) then catalyzes the phosphorylation of carbamate with the second ATP to form the end product carbamoyl phosphate. The reactive and unstable enzyme intermediates are sequentially channeled from one active site to the next through the interior of the protein over a distance of at least 96 A.</text>
</comment>
<keyword evidence="7 19" id="KW-0028">Amino-acid biosynthesis</keyword>
<dbReference type="FunFam" id="3.30.1490.20:FF:000001">
    <property type="entry name" value="Carbamoyl-phosphate synthase large chain"/>
    <property type="match status" value="1"/>
</dbReference>
<feature type="domain" description="ATP-grasp" evidence="20">
    <location>
        <begin position="680"/>
        <end position="871"/>
    </location>
</feature>
<dbReference type="PRINTS" id="PR00098">
    <property type="entry name" value="CPSASE"/>
</dbReference>
<evidence type="ECO:0000256" key="19">
    <source>
        <dbReference type="HAMAP-Rule" id="MF_01210"/>
    </source>
</evidence>
<protein>
    <recommendedName>
        <fullName evidence="19">Carbamoyl phosphate synthase large chain</fullName>
        <ecNumber evidence="19">6.3.4.16</ecNumber>
        <ecNumber evidence="19">6.3.5.5</ecNumber>
    </recommendedName>
    <alternativeName>
        <fullName evidence="19">Carbamoyl phosphate synthetase ammonia chain</fullName>
    </alternativeName>
</protein>
<dbReference type="Gene3D" id="1.10.1030.10">
    <property type="entry name" value="Carbamoyl-phosphate synthetase, large subunit oligomerisation domain"/>
    <property type="match status" value="1"/>
</dbReference>
<evidence type="ECO:0000259" key="21">
    <source>
        <dbReference type="PROSITE" id="PS51855"/>
    </source>
</evidence>
<keyword evidence="6 19" id="KW-0436">Ligase</keyword>
<dbReference type="GO" id="GO:0004088">
    <property type="term" value="F:carbamoyl-phosphate synthase (glutamine-hydrolyzing) activity"/>
    <property type="evidence" value="ECO:0007669"/>
    <property type="project" value="UniProtKB-UniRule"/>
</dbReference>
<keyword evidence="9 19" id="KW-0677">Repeat</keyword>
<dbReference type="GO" id="GO:0046872">
    <property type="term" value="F:metal ion binding"/>
    <property type="evidence" value="ECO:0007669"/>
    <property type="project" value="UniProtKB-KW"/>
</dbReference>
<name>A0A556RHL9_9GAMM</name>
<feature type="binding site" evidence="19">
    <location>
        <position position="789"/>
    </location>
    <ligand>
        <name>ATP</name>
        <dbReference type="ChEBI" id="CHEBI:30616"/>
        <label>2</label>
    </ligand>
</feature>
<evidence type="ECO:0000256" key="11">
    <source>
        <dbReference type="ARBA" id="ARBA00022840"/>
    </source>
</evidence>
<dbReference type="FunFam" id="3.40.50.20:FF:000001">
    <property type="entry name" value="Carbamoyl-phosphate synthase large chain"/>
    <property type="match status" value="1"/>
</dbReference>
<feature type="binding site" evidence="19">
    <location>
        <position position="301"/>
    </location>
    <ligand>
        <name>Mg(2+)</name>
        <dbReference type="ChEBI" id="CHEBI:18420"/>
        <label>2</label>
    </ligand>
</feature>
<feature type="binding site" evidence="19">
    <location>
        <position position="285"/>
    </location>
    <ligand>
        <name>Mn(2+)</name>
        <dbReference type="ChEBI" id="CHEBI:29035"/>
        <label>1</label>
    </ligand>
</feature>
<feature type="binding site" evidence="19">
    <location>
        <position position="208"/>
    </location>
    <ligand>
        <name>ATP</name>
        <dbReference type="ChEBI" id="CHEBI:30616"/>
        <label>1</label>
    </ligand>
</feature>
<comment type="pathway">
    <text evidence="3 19">Amino-acid biosynthesis; L-arginine biosynthesis; carbamoyl phosphate from bicarbonate: step 1/1.</text>
</comment>
<dbReference type="FunFam" id="3.30.470.20:FF:000013">
    <property type="entry name" value="Carbamoyl-phosphate synthase large chain"/>
    <property type="match status" value="1"/>
</dbReference>
<feature type="binding site" evidence="19">
    <location>
        <position position="788"/>
    </location>
    <ligand>
        <name>ATP</name>
        <dbReference type="ChEBI" id="CHEBI:30616"/>
        <label>2</label>
    </ligand>
</feature>
<evidence type="ECO:0000256" key="8">
    <source>
        <dbReference type="ARBA" id="ARBA00022723"/>
    </source>
</evidence>
<dbReference type="InterPro" id="IPR006275">
    <property type="entry name" value="CPSase_lsu"/>
</dbReference>
<feature type="binding site" evidence="19">
    <location>
        <position position="241"/>
    </location>
    <ligand>
        <name>ATP</name>
        <dbReference type="ChEBI" id="CHEBI:30616"/>
        <label>1</label>
    </ligand>
</feature>
<feature type="binding site" evidence="19">
    <location>
        <position position="175"/>
    </location>
    <ligand>
        <name>ATP</name>
        <dbReference type="ChEBI" id="CHEBI:30616"/>
        <label>1</label>
    </ligand>
</feature>
<feature type="binding site" evidence="19">
    <location>
        <position position="844"/>
    </location>
    <ligand>
        <name>Mn(2+)</name>
        <dbReference type="ChEBI" id="CHEBI:29035"/>
        <label>4</label>
    </ligand>
</feature>
<dbReference type="InterPro" id="IPR016185">
    <property type="entry name" value="PreATP-grasp_dom_sf"/>
</dbReference>
<feature type="binding site" evidence="19">
    <location>
        <position position="210"/>
    </location>
    <ligand>
        <name>ATP</name>
        <dbReference type="ChEBI" id="CHEBI:30616"/>
        <label>1</label>
    </ligand>
</feature>
<feature type="binding site" evidence="19">
    <location>
        <position position="842"/>
    </location>
    <ligand>
        <name>Mn(2+)</name>
        <dbReference type="ChEBI" id="CHEBI:29035"/>
        <label>3</label>
    </ligand>
</feature>
<dbReference type="Pfam" id="PF25596">
    <property type="entry name" value="CPSase_L_D1"/>
    <property type="match status" value="2"/>
</dbReference>
<dbReference type="SMART" id="SM01096">
    <property type="entry name" value="CPSase_L_D3"/>
    <property type="match status" value="1"/>
</dbReference>
<feature type="binding site" evidence="19">
    <location>
        <position position="830"/>
    </location>
    <ligand>
        <name>Mn(2+)</name>
        <dbReference type="ChEBI" id="CHEBI:29035"/>
        <label>3</label>
    </ligand>
</feature>
<feature type="binding site" evidence="19">
    <location>
        <position position="790"/>
    </location>
    <ligand>
        <name>ATP</name>
        <dbReference type="ChEBI" id="CHEBI:30616"/>
        <label>2</label>
    </ligand>
</feature>
<dbReference type="InterPro" id="IPR011607">
    <property type="entry name" value="MGS-like_dom"/>
</dbReference>
<dbReference type="GO" id="GO:0006541">
    <property type="term" value="P:glutamine metabolic process"/>
    <property type="evidence" value="ECO:0007669"/>
    <property type="project" value="TreeGrafter"/>
</dbReference>
<comment type="caution">
    <text evidence="22">The sequence shown here is derived from an EMBL/GenBank/DDBJ whole genome shotgun (WGS) entry which is preliminary data.</text>
</comment>
<comment type="cofactor">
    <cofactor evidence="19">
        <name>Mg(2+)</name>
        <dbReference type="ChEBI" id="CHEBI:18420"/>
    </cofactor>
    <cofactor evidence="19">
        <name>Mn(2+)</name>
        <dbReference type="ChEBI" id="CHEBI:29035"/>
    </cofactor>
    <text evidence="19">Binds 4 Mg(2+) or Mn(2+) ions per subunit.</text>
</comment>
<feature type="binding site" evidence="19">
    <location>
        <position position="842"/>
    </location>
    <ligand>
        <name>Mn(2+)</name>
        <dbReference type="ChEBI" id="CHEBI:29035"/>
        <label>4</label>
    </ligand>
</feature>
<dbReference type="HAMAP" id="MF_01210_B">
    <property type="entry name" value="CPSase_L_chain_B"/>
    <property type="match status" value="1"/>
</dbReference>
<dbReference type="PANTHER" id="PTHR11405">
    <property type="entry name" value="CARBAMOYLTRANSFERASE FAMILY MEMBER"/>
    <property type="match status" value="1"/>
</dbReference>
<dbReference type="Gene3D" id="3.40.50.20">
    <property type="match status" value="2"/>
</dbReference>
<dbReference type="PROSITE" id="PS51855">
    <property type="entry name" value="MGS"/>
    <property type="match status" value="1"/>
</dbReference>
<feature type="binding site" evidence="19">
    <location>
        <position position="242"/>
    </location>
    <ligand>
        <name>ATP</name>
        <dbReference type="ChEBI" id="CHEBI:30616"/>
        <label>1</label>
    </ligand>
</feature>
<feature type="binding site" evidence="19">
    <location>
        <position position="844"/>
    </location>
    <ligand>
        <name>Mg(2+)</name>
        <dbReference type="ChEBI" id="CHEBI:18420"/>
        <label>4</label>
    </ligand>
</feature>
<feature type="binding site" evidence="19">
    <location>
        <position position="787"/>
    </location>
    <ligand>
        <name>ATP</name>
        <dbReference type="ChEBI" id="CHEBI:30616"/>
        <label>2</label>
    </ligand>
</feature>
<dbReference type="InterPro" id="IPR005483">
    <property type="entry name" value="CPSase_dom"/>
</dbReference>
<dbReference type="CDD" id="cd01424">
    <property type="entry name" value="MGS_CPS_II"/>
    <property type="match status" value="1"/>
</dbReference>
<comment type="subunit">
    <text evidence="18 19">Composed of two chains; the small (or glutamine) chain promotes the hydrolysis of glutamine to ammonia, which is used by the large (or ammonia) chain to synthesize carbamoyl phosphate. Tetramer of heterodimers (alpha,beta)4.</text>
</comment>
<feature type="region of interest" description="Carboxyphosphate synthetic domain" evidence="19">
    <location>
        <begin position="1"/>
        <end position="403"/>
    </location>
</feature>
<feature type="binding site" evidence="19">
    <location>
        <position position="285"/>
    </location>
    <ligand>
        <name>Mg(2+)</name>
        <dbReference type="ChEBI" id="CHEBI:18420"/>
        <label>1</label>
    </ligand>
</feature>
<feature type="binding site" evidence="19">
    <location>
        <position position="842"/>
    </location>
    <ligand>
        <name>Mg(2+)</name>
        <dbReference type="ChEBI" id="CHEBI:18420"/>
        <label>3</label>
    </ligand>
</feature>
<evidence type="ECO:0000256" key="14">
    <source>
        <dbReference type="ARBA" id="ARBA00023211"/>
    </source>
</evidence>
<dbReference type="Gene3D" id="3.30.470.20">
    <property type="entry name" value="ATP-grasp fold, B domain"/>
    <property type="match status" value="2"/>
</dbReference>
<dbReference type="InterPro" id="IPR058047">
    <property type="entry name" value="CPSase_preATP-grasp"/>
</dbReference>
<dbReference type="InterPro" id="IPR005479">
    <property type="entry name" value="CPAse_ATP-bd"/>
</dbReference>
<evidence type="ECO:0000256" key="2">
    <source>
        <dbReference type="ARBA" id="ARBA00004812"/>
    </source>
</evidence>
<feature type="binding site" evidence="19">
    <location>
        <position position="830"/>
    </location>
    <ligand>
        <name>Mg(2+)</name>
        <dbReference type="ChEBI" id="CHEBI:18420"/>
        <label>3</label>
    </ligand>
</feature>
<dbReference type="PROSITE" id="PS00867">
    <property type="entry name" value="CPSASE_2"/>
    <property type="match status" value="2"/>
</dbReference>
<dbReference type="NCBIfam" id="TIGR01369">
    <property type="entry name" value="CPSaseII_lrg"/>
    <property type="match status" value="1"/>
</dbReference>
<feature type="binding site" evidence="19">
    <location>
        <position position="301"/>
    </location>
    <ligand>
        <name>Mn(2+)</name>
        <dbReference type="ChEBI" id="CHEBI:29035"/>
        <label>2</label>
    </ligand>
</feature>
<dbReference type="GO" id="GO:0005737">
    <property type="term" value="C:cytoplasm"/>
    <property type="evidence" value="ECO:0007669"/>
    <property type="project" value="TreeGrafter"/>
</dbReference>
<evidence type="ECO:0000256" key="7">
    <source>
        <dbReference type="ARBA" id="ARBA00022605"/>
    </source>
</evidence>
<dbReference type="SUPFAM" id="SSF52335">
    <property type="entry name" value="Methylglyoxal synthase-like"/>
    <property type="match status" value="1"/>
</dbReference>
<feature type="domain" description="ATP-grasp" evidence="20">
    <location>
        <begin position="133"/>
        <end position="328"/>
    </location>
</feature>
<feature type="binding site" evidence="19">
    <location>
        <position position="299"/>
    </location>
    <ligand>
        <name>Mg(2+)</name>
        <dbReference type="ChEBI" id="CHEBI:18420"/>
        <label>2</label>
    </ligand>
</feature>
<dbReference type="InterPro" id="IPR011761">
    <property type="entry name" value="ATP-grasp"/>
</dbReference>
<keyword evidence="8" id="KW-0479">Metal-binding</keyword>
<evidence type="ECO:0000256" key="13">
    <source>
        <dbReference type="ARBA" id="ARBA00022975"/>
    </source>
</evidence>
<feature type="binding site" evidence="19">
    <location>
        <position position="215"/>
    </location>
    <ligand>
        <name>ATP</name>
        <dbReference type="ChEBI" id="CHEBI:30616"/>
        <label>1</label>
    </ligand>
</feature>
<feature type="domain" description="MGS-like" evidence="21">
    <location>
        <begin position="938"/>
        <end position="1071"/>
    </location>
</feature>
<dbReference type="Pfam" id="PF02786">
    <property type="entry name" value="CPSase_L_D2"/>
    <property type="match status" value="2"/>
</dbReference>
<dbReference type="InterPro" id="IPR036897">
    <property type="entry name" value="CarbamoylP_synth_lsu_oligo_sf"/>
</dbReference>
<comment type="caution">
    <text evidence="19">Lacks conserved residue(s) required for the propagation of feature annotation.</text>
</comment>
<evidence type="ECO:0000256" key="12">
    <source>
        <dbReference type="ARBA" id="ARBA00022842"/>
    </source>
</evidence>
<dbReference type="FunFam" id="1.10.1030.10:FF:000002">
    <property type="entry name" value="Carbamoyl-phosphate synthase large chain"/>
    <property type="match status" value="1"/>
</dbReference>
<evidence type="ECO:0000256" key="16">
    <source>
        <dbReference type="ARBA" id="ARBA00048816"/>
    </source>
</evidence>
<dbReference type="UniPathway" id="UPA00068">
    <property type="reaction ID" value="UER00171"/>
</dbReference>
<feature type="binding site" evidence="19">
    <location>
        <position position="842"/>
    </location>
    <ligand>
        <name>Mg(2+)</name>
        <dbReference type="ChEBI" id="CHEBI:18420"/>
        <label>4</label>
    </ligand>
</feature>
<feature type="binding site" evidence="19">
    <location>
        <position position="285"/>
    </location>
    <ligand>
        <name>ATP</name>
        <dbReference type="ChEBI" id="CHEBI:30616"/>
        <label>1</label>
    </ligand>
</feature>
<accession>A0A556RHL9</accession>
<evidence type="ECO:0000256" key="6">
    <source>
        <dbReference type="ARBA" id="ARBA00022598"/>
    </source>
</evidence>
<evidence type="ECO:0000256" key="3">
    <source>
        <dbReference type="ARBA" id="ARBA00005077"/>
    </source>
</evidence>
<dbReference type="InterPro" id="IPR033937">
    <property type="entry name" value="MGS_CPS_CarB"/>
</dbReference>
<dbReference type="SUPFAM" id="SSF52440">
    <property type="entry name" value="PreATP-grasp domain"/>
    <property type="match status" value="2"/>
</dbReference>
<evidence type="ECO:0000256" key="4">
    <source>
        <dbReference type="ARBA" id="ARBA00009799"/>
    </source>
</evidence>
<dbReference type="GO" id="GO:0004087">
    <property type="term" value="F:carbamoyl-phosphate synthase (ammonia) activity"/>
    <property type="evidence" value="ECO:0007669"/>
    <property type="project" value="UniProtKB-EC"/>
</dbReference>
<feature type="binding site" evidence="19">
    <location>
        <position position="716"/>
    </location>
    <ligand>
        <name>ATP</name>
        <dbReference type="ChEBI" id="CHEBI:30616"/>
        <label>2</label>
    </ligand>
</feature>
<feature type="binding site" evidence="19">
    <location>
        <position position="830"/>
    </location>
    <ligand>
        <name>ATP</name>
        <dbReference type="ChEBI" id="CHEBI:30616"/>
        <label>2</label>
    </ligand>
</feature>
<gene>
    <name evidence="19 22" type="primary">carB</name>
    <name evidence="22" type="ORF">FPQ14_10630</name>
</gene>
<dbReference type="InterPro" id="IPR036914">
    <property type="entry name" value="MGS-like_dom_sf"/>
</dbReference>
<dbReference type="InterPro" id="IPR005480">
    <property type="entry name" value="CPSase_lsu_oligo"/>
</dbReference>
<comment type="similarity">
    <text evidence="4 19">Belongs to the CarB family.</text>
</comment>
<dbReference type="EMBL" id="VMHL01000005">
    <property type="protein sequence ID" value="TSJ88395.1"/>
    <property type="molecule type" value="Genomic_DNA"/>
</dbReference>
<dbReference type="PROSITE" id="PS00866">
    <property type="entry name" value="CPSASE_1"/>
    <property type="match status" value="2"/>
</dbReference>
<comment type="catalytic activity">
    <reaction evidence="15 19">
        <text>hydrogencarbonate + NH4(+) + 2 ATP = carbamoyl phosphate + 2 ADP + phosphate + 2 H(+)</text>
        <dbReference type="Rhea" id="RHEA:18029"/>
        <dbReference type="ChEBI" id="CHEBI:15378"/>
        <dbReference type="ChEBI" id="CHEBI:17544"/>
        <dbReference type="ChEBI" id="CHEBI:28938"/>
        <dbReference type="ChEBI" id="CHEBI:30616"/>
        <dbReference type="ChEBI" id="CHEBI:43474"/>
        <dbReference type="ChEBI" id="CHEBI:58228"/>
        <dbReference type="ChEBI" id="CHEBI:456216"/>
        <dbReference type="EC" id="6.3.4.16"/>
    </reaction>
</comment>
<dbReference type="SUPFAM" id="SSF56059">
    <property type="entry name" value="Glutathione synthetase ATP-binding domain-like"/>
    <property type="match status" value="2"/>
</dbReference>
<feature type="binding site" evidence="19">
    <location>
        <position position="842"/>
    </location>
    <ligand>
        <name>ATP</name>
        <dbReference type="ChEBI" id="CHEBI:30616"/>
        <label>2</label>
    </ligand>
</feature>
<evidence type="ECO:0000256" key="17">
    <source>
        <dbReference type="ARBA" id="ARBA00057223"/>
    </source>
</evidence>
<feature type="binding site" evidence="19">
    <location>
        <position position="762"/>
    </location>
    <ligand>
        <name>ATP</name>
        <dbReference type="ChEBI" id="CHEBI:30616"/>
        <label>2</label>
    </ligand>
</feature>
<dbReference type="SMART" id="SM00851">
    <property type="entry name" value="MGS"/>
    <property type="match status" value="1"/>
</dbReference>
<evidence type="ECO:0000256" key="10">
    <source>
        <dbReference type="ARBA" id="ARBA00022741"/>
    </source>
</evidence>
<dbReference type="GO" id="GO:0005524">
    <property type="term" value="F:ATP binding"/>
    <property type="evidence" value="ECO:0007669"/>
    <property type="project" value="UniProtKB-UniRule"/>
</dbReference>
<dbReference type="PROSITE" id="PS50975">
    <property type="entry name" value="ATP_GRASP"/>
    <property type="match status" value="2"/>
</dbReference>
<dbReference type="GO" id="GO:0006526">
    <property type="term" value="P:L-arginine biosynthetic process"/>
    <property type="evidence" value="ECO:0007669"/>
    <property type="project" value="UniProtKB-UniRule"/>
</dbReference>
<dbReference type="UniPathway" id="UPA00070">
    <property type="reaction ID" value="UER00115"/>
</dbReference>
<keyword evidence="12" id="KW-0460">Magnesium</keyword>
<feature type="binding site" evidence="19">
    <location>
        <position position="243"/>
    </location>
    <ligand>
        <name>ATP</name>
        <dbReference type="ChEBI" id="CHEBI:30616"/>
        <label>1</label>
    </ligand>
</feature>
<dbReference type="GO" id="GO:0044205">
    <property type="term" value="P:'de novo' UMP biosynthetic process"/>
    <property type="evidence" value="ECO:0007669"/>
    <property type="project" value="UniProtKB-UniRule"/>
</dbReference>
<dbReference type="PANTHER" id="PTHR11405:SF53">
    <property type="entry name" value="CARBAMOYL-PHOSPHATE SYNTHASE [AMMONIA], MITOCHONDRIAL"/>
    <property type="match status" value="1"/>
</dbReference>
<feature type="binding site" evidence="19">
    <location>
        <position position="299"/>
    </location>
    <ligand>
        <name>Mg(2+)</name>
        <dbReference type="ChEBI" id="CHEBI:18420"/>
        <label>1</label>
    </ligand>
</feature>